<proteinExistence type="inferred from homology"/>
<protein>
    <submittedName>
        <fullName evidence="3">ArsA family ATPase</fullName>
    </submittedName>
</protein>
<sequence>MEPCESSCKSGVSLVRVLSFWGKGGVGKTTVSSAVAVRLAEKGYRVLLLSTDFVPSLPDVLAVDVPSAPVKVAENLYAEQLTEDSIIELWKQRFGDEVYRVASSIFPVGREVIDYVAGAPGIVEEFTLYYVYEKARAGGYDALVWDTMATGGGLRMVKIEKEFYDHLGEAAKMYLKVKGVIERIRSGAAEPLELIESWRKLAHDVLEFLKSENHVAFLVTRPMPVDYAVAVKVIRELSVAGIELKGVFLNMFDERREESREIERKLRGSIPVSSPLFRIPLFESSPRGVEELRGLLKEEVVCEVVKASKLGDC</sequence>
<dbReference type="GO" id="GO:0005524">
    <property type="term" value="F:ATP binding"/>
    <property type="evidence" value="ECO:0007669"/>
    <property type="project" value="InterPro"/>
</dbReference>
<dbReference type="GO" id="GO:0016887">
    <property type="term" value="F:ATP hydrolysis activity"/>
    <property type="evidence" value="ECO:0007669"/>
    <property type="project" value="InterPro"/>
</dbReference>
<dbReference type="SUPFAM" id="SSF52540">
    <property type="entry name" value="P-loop containing nucleoside triphosphate hydrolases"/>
    <property type="match status" value="1"/>
</dbReference>
<dbReference type="InterPro" id="IPR025723">
    <property type="entry name" value="ArsA/GET3_ATPase-like"/>
</dbReference>
<dbReference type="Pfam" id="PF02374">
    <property type="entry name" value="ArsA_ATPase"/>
    <property type="match status" value="1"/>
</dbReference>
<dbReference type="PANTHER" id="PTHR10803:SF3">
    <property type="entry name" value="ATPASE GET3"/>
    <property type="match status" value="1"/>
</dbReference>
<name>A0A7C4D2P2_THEPE</name>
<accession>A0A7C4D2P2</accession>
<feature type="domain" description="ArsA/GET3 Anion-transporting ATPase-like" evidence="2">
    <location>
        <begin position="16"/>
        <end position="264"/>
    </location>
</feature>
<evidence type="ECO:0000259" key="2">
    <source>
        <dbReference type="Pfam" id="PF02374"/>
    </source>
</evidence>
<reference evidence="3" key="1">
    <citation type="journal article" date="2020" name="mSystems">
        <title>Genome- and Community-Level Interaction Insights into Carbon Utilization and Element Cycling Functions of Hydrothermarchaeota in Hydrothermal Sediment.</title>
        <authorList>
            <person name="Zhou Z."/>
            <person name="Liu Y."/>
            <person name="Xu W."/>
            <person name="Pan J."/>
            <person name="Luo Z.H."/>
            <person name="Li M."/>
        </authorList>
    </citation>
    <scope>NUCLEOTIDE SEQUENCE</scope>
    <source>
        <strain evidence="3">SpSt-649</strain>
    </source>
</reference>
<dbReference type="CDD" id="cd02035">
    <property type="entry name" value="ArsA"/>
    <property type="match status" value="1"/>
</dbReference>
<dbReference type="AlphaFoldDB" id="A0A7C4D2P2"/>
<evidence type="ECO:0000256" key="1">
    <source>
        <dbReference type="ARBA" id="ARBA00011040"/>
    </source>
</evidence>
<dbReference type="EMBL" id="DTBQ01000027">
    <property type="protein sequence ID" value="HGM46296.1"/>
    <property type="molecule type" value="Genomic_DNA"/>
</dbReference>
<dbReference type="InterPro" id="IPR027417">
    <property type="entry name" value="P-loop_NTPase"/>
</dbReference>
<organism evidence="3">
    <name type="scientific">Thermofilum pendens</name>
    <dbReference type="NCBI Taxonomy" id="2269"/>
    <lineage>
        <taxon>Archaea</taxon>
        <taxon>Thermoproteota</taxon>
        <taxon>Thermoprotei</taxon>
        <taxon>Thermofilales</taxon>
        <taxon>Thermofilaceae</taxon>
        <taxon>Thermofilum</taxon>
    </lineage>
</organism>
<comment type="similarity">
    <text evidence="1">Belongs to the arsA ATPase family.</text>
</comment>
<dbReference type="PANTHER" id="PTHR10803">
    <property type="entry name" value="ARSENICAL PUMP-DRIVING ATPASE ARSENITE-TRANSLOCATING ATPASE"/>
    <property type="match status" value="1"/>
</dbReference>
<dbReference type="Gene3D" id="3.40.50.300">
    <property type="entry name" value="P-loop containing nucleotide triphosphate hydrolases"/>
    <property type="match status" value="1"/>
</dbReference>
<evidence type="ECO:0000313" key="3">
    <source>
        <dbReference type="EMBL" id="HGM46296.1"/>
    </source>
</evidence>
<gene>
    <name evidence="3" type="ORF">ENU21_00900</name>
</gene>
<dbReference type="InterPro" id="IPR016300">
    <property type="entry name" value="ATPase_ArsA/GET3"/>
</dbReference>
<comment type="caution">
    <text evidence="3">The sequence shown here is derived from an EMBL/GenBank/DDBJ whole genome shotgun (WGS) entry which is preliminary data.</text>
</comment>